<dbReference type="GO" id="GO:0005737">
    <property type="term" value="C:cytoplasm"/>
    <property type="evidence" value="ECO:0007669"/>
    <property type="project" value="UniProtKB-ARBA"/>
</dbReference>
<dbReference type="SUPFAM" id="SSF52540">
    <property type="entry name" value="P-loop containing nucleoside triphosphate hydrolases"/>
    <property type="match status" value="1"/>
</dbReference>
<feature type="chain" id="PRO_5030969002" description="SRP54-type proteins GTP-binding domain-containing protein" evidence="8">
    <location>
        <begin position="42"/>
        <end position="535"/>
    </location>
</feature>
<evidence type="ECO:0000256" key="6">
    <source>
        <dbReference type="ARBA" id="ARBA00023170"/>
    </source>
</evidence>
<evidence type="ECO:0000256" key="1">
    <source>
        <dbReference type="ARBA" id="ARBA00004170"/>
    </source>
</evidence>
<dbReference type="PANTHER" id="PTHR43134">
    <property type="entry name" value="SIGNAL RECOGNITION PARTICLE RECEPTOR SUBUNIT ALPHA"/>
    <property type="match status" value="1"/>
</dbReference>
<dbReference type="InterPro" id="IPR042101">
    <property type="entry name" value="SRP54_N_sf"/>
</dbReference>
<keyword evidence="5" id="KW-0472">Membrane</keyword>
<evidence type="ECO:0000256" key="8">
    <source>
        <dbReference type="SAM" id="SignalP"/>
    </source>
</evidence>
<evidence type="ECO:0000259" key="9">
    <source>
        <dbReference type="PROSITE" id="PS00300"/>
    </source>
</evidence>
<organism evidence="10">
    <name type="scientific">Octactis speculum</name>
    <dbReference type="NCBI Taxonomy" id="3111310"/>
    <lineage>
        <taxon>Eukaryota</taxon>
        <taxon>Sar</taxon>
        <taxon>Stramenopiles</taxon>
        <taxon>Ochrophyta</taxon>
        <taxon>Dictyochophyceae</taxon>
        <taxon>Dictyochales</taxon>
        <taxon>Dictyochaceae</taxon>
        <taxon>Octactis</taxon>
    </lineage>
</organism>
<dbReference type="Gene3D" id="1.20.120.140">
    <property type="entry name" value="Signal recognition particle SRP54, nucleotide-binding domain"/>
    <property type="match status" value="1"/>
</dbReference>
<dbReference type="GO" id="GO:0003924">
    <property type="term" value="F:GTPase activity"/>
    <property type="evidence" value="ECO:0007669"/>
    <property type="project" value="TreeGrafter"/>
</dbReference>
<dbReference type="InterPro" id="IPR003593">
    <property type="entry name" value="AAA+_ATPase"/>
</dbReference>
<dbReference type="SUPFAM" id="SSF47364">
    <property type="entry name" value="Domain of the SRP/SRP receptor G-proteins"/>
    <property type="match status" value="1"/>
</dbReference>
<dbReference type="Pfam" id="PF02881">
    <property type="entry name" value="SRP54_N"/>
    <property type="match status" value="1"/>
</dbReference>
<keyword evidence="8" id="KW-0732">Signal</keyword>
<feature type="signal peptide" evidence="8">
    <location>
        <begin position="1"/>
        <end position="41"/>
    </location>
</feature>
<evidence type="ECO:0000313" key="10">
    <source>
        <dbReference type="EMBL" id="CAD9399828.1"/>
    </source>
</evidence>
<evidence type="ECO:0000256" key="4">
    <source>
        <dbReference type="ARBA" id="ARBA00023134"/>
    </source>
</evidence>
<dbReference type="GO" id="GO:0005047">
    <property type="term" value="F:signal recognition particle binding"/>
    <property type="evidence" value="ECO:0007669"/>
    <property type="project" value="TreeGrafter"/>
</dbReference>
<dbReference type="GO" id="GO:0005525">
    <property type="term" value="F:GTP binding"/>
    <property type="evidence" value="ECO:0007669"/>
    <property type="project" value="UniProtKB-KW"/>
</dbReference>
<feature type="region of interest" description="Disordered" evidence="7">
    <location>
        <begin position="490"/>
        <end position="535"/>
    </location>
</feature>
<gene>
    <name evidence="10" type="ORF">DSPE1174_LOCUS8319</name>
</gene>
<proteinExistence type="inferred from homology"/>
<dbReference type="Gene3D" id="3.40.50.300">
    <property type="entry name" value="P-loop containing nucleotide triphosphate hydrolases"/>
    <property type="match status" value="1"/>
</dbReference>
<keyword evidence="3" id="KW-0547">Nucleotide-binding</keyword>
<accession>A0A7S2BL25</accession>
<dbReference type="SMART" id="SM00382">
    <property type="entry name" value="AAA"/>
    <property type="match status" value="1"/>
</dbReference>
<dbReference type="GO" id="GO:0016020">
    <property type="term" value="C:membrane"/>
    <property type="evidence" value="ECO:0007669"/>
    <property type="project" value="UniProtKB-SubCell"/>
</dbReference>
<dbReference type="Pfam" id="PF00448">
    <property type="entry name" value="SRP54"/>
    <property type="match status" value="1"/>
</dbReference>
<dbReference type="GO" id="GO:0006614">
    <property type="term" value="P:SRP-dependent cotranslational protein targeting to membrane"/>
    <property type="evidence" value="ECO:0007669"/>
    <property type="project" value="InterPro"/>
</dbReference>
<dbReference type="InterPro" id="IPR000897">
    <property type="entry name" value="SRP54_GTPase_dom"/>
</dbReference>
<protein>
    <recommendedName>
        <fullName evidence="9">SRP54-type proteins GTP-binding domain-containing protein</fullName>
    </recommendedName>
</protein>
<keyword evidence="6" id="KW-0675">Receptor</keyword>
<keyword evidence="4" id="KW-0342">GTP-binding</keyword>
<feature type="compositionally biased region" description="Basic residues" evidence="7">
    <location>
        <begin position="524"/>
        <end position="535"/>
    </location>
</feature>
<evidence type="ECO:0000256" key="3">
    <source>
        <dbReference type="ARBA" id="ARBA00022741"/>
    </source>
</evidence>
<evidence type="ECO:0000256" key="7">
    <source>
        <dbReference type="SAM" id="MobiDB-lite"/>
    </source>
</evidence>
<dbReference type="InterPro" id="IPR036225">
    <property type="entry name" value="SRP/SRP_N"/>
</dbReference>
<dbReference type="SMART" id="SM00962">
    <property type="entry name" value="SRP54"/>
    <property type="match status" value="1"/>
</dbReference>
<evidence type="ECO:0000256" key="5">
    <source>
        <dbReference type="ARBA" id="ARBA00023136"/>
    </source>
</evidence>
<evidence type="ECO:0000256" key="2">
    <source>
        <dbReference type="ARBA" id="ARBA00008531"/>
    </source>
</evidence>
<sequence length="535" mass="58168">MGMSSHNMSHQYTRLHQPPLHPFLFFCLLCGLFSTLPCSHALVTPQRPAMSFRTTSGGTFTGRILRKPHLEKSPRSPSSSHRCTAVPPTMIFDFFRDRATEGLEQIENIASKASQGKIGEAFEDTANYVSVTNEKFYDGLAKSRDQLISNLDSLFGGDMRLEETLEKLEELLMMADIGGTTTDEIMTDLRRTAKDDRLDPEDIKSVLRGRLVATLDGRGGGDLASVVEASVDVANKENVDTGKNTSRAIAFASPEERANGMPTVLFVIGANGMGKTTTIGKLAHRLRNESGQKVLLAACDTFRAAAVEQLEMWSERAEVDFTGPRSDKDKPAFVLGAAIDKAIEGKYDVLIVDTSGRLANNRPLNEELKKMRRTIENKIGRPPHETLLVVDALIGRNAVDQAQIWQEEVQVSGVVVTKLDGTARAGFVVAMCRDLGLPIKLIGVGEKIDDLRDFEPGSFVDALLGYDDDASQALQKRLDENLLRLKVSAPPAQEAGAGGNTDTAAVASSVPSKPSGKTTADGAKKKKKKKKKKRG</sequence>
<dbReference type="PROSITE" id="PS00300">
    <property type="entry name" value="SRP54"/>
    <property type="match status" value="1"/>
</dbReference>
<dbReference type="AlphaFoldDB" id="A0A7S2BL25"/>
<name>A0A7S2BL25_9STRA</name>
<dbReference type="InterPro" id="IPR013822">
    <property type="entry name" value="Signal_recog_particl_SRP54_hlx"/>
</dbReference>
<dbReference type="SMART" id="SM00963">
    <property type="entry name" value="SRP54_N"/>
    <property type="match status" value="1"/>
</dbReference>
<feature type="compositionally biased region" description="Low complexity" evidence="7">
    <location>
        <begin position="504"/>
        <end position="515"/>
    </location>
</feature>
<comment type="similarity">
    <text evidence="2">Belongs to the GTP-binding SRP family.</text>
</comment>
<comment type="subcellular location">
    <subcellularLocation>
        <location evidence="1">Membrane</location>
        <topology evidence="1">Peripheral membrane protein</topology>
    </subcellularLocation>
</comment>
<dbReference type="EMBL" id="HBGS01015861">
    <property type="protein sequence ID" value="CAD9399828.1"/>
    <property type="molecule type" value="Transcribed_RNA"/>
</dbReference>
<dbReference type="PANTHER" id="PTHR43134:SF7">
    <property type="entry name" value="CELL DIVISION PROTEIN FTSY HOMOLOG, CHLOROPLASTIC"/>
    <property type="match status" value="1"/>
</dbReference>
<dbReference type="InterPro" id="IPR027417">
    <property type="entry name" value="P-loop_NTPase"/>
</dbReference>
<reference evidence="10" key="1">
    <citation type="submission" date="2021-01" db="EMBL/GenBank/DDBJ databases">
        <authorList>
            <person name="Corre E."/>
            <person name="Pelletier E."/>
            <person name="Niang G."/>
            <person name="Scheremetjew M."/>
            <person name="Finn R."/>
            <person name="Kale V."/>
            <person name="Holt S."/>
            <person name="Cochrane G."/>
            <person name="Meng A."/>
            <person name="Brown T."/>
            <person name="Cohen L."/>
        </authorList>
    </citation>
    <scope>NUCLEOTIDE SEQUENCE</scope>
    <source>
        <strain evidence="10">CCMP1381</strain>
    </source>
</reference>
<feature type="region of interest" description="Disordered" evidence="7">
    <location>
        <begin position="64"/>
        <end position="84"/>
    </location>
</feature>
<feature type="domain" description="SRP54-type proteins GTP-binding" evidence="9">
    <location>
        <begin position="438"/>
        <end position="451"/>
    </location>
</feature>